<organism evidence="2 3">
    <name type="scientific">Symbiodinium natans</name>
    <dbReference type="NCBI Taxonomy" id="878477"/>
    <lineage>
        <taxon>Eukaryota</taxon>
        <taxon>Sar</taxon>
        <taxon>Alveolata</taxon>
        <taxon>Dinophyceae</taxon>
        <taxon>Suessiales</taxon>
        <taxon>Symbiodiniaceae</taxon>
        <taxon>Symbiodinium</taxon>
    </lineage>
</organism>
<accession>A0A812QQ90</accession>
<evidence type="ECO:0000313" key="2">
    <source>
        <dbReference type="EMBL" id="CAE7398481.1"/>
    </source>
</evidence>
<sequence>MGGVEGMIKVKVKDRDEPYLVPAMVLALSSEVWRGCLAGSFKEGLAKELQLTDVADATFRILLDFLLPAAASSGIVTDSNVYQLTEISLKYEMPGLKSKCTLHLSSRDISADNVEQRLYLAIKFQDHADSGFFREDLQRCKSFLIEKFMHMDTCKILRAVQTRVKEDAAHASLSPAALTDLCINLTWEVMDGITCRAKKARTAYRNATPVGVQLNNIQHWAPDLYRFLQ</sequence>
<protein>
    <recommendedName>
        <fullName evidence="1">BTB domain-containing protein</fullName>
    </recommendedName>
</protein>
<dbReference type="OrthoDB" id="409824at2759"/>
<dbReference type="InterPro" id="IPR000210">
    <property type="entry name" value="BTB/POZ_dom"/>
</dbReference>
<name>A0A812QQ90_9DINO</name>
<feature type="domain" description="BTB" evidence="1">
    <location>
        <begin position="19"/>
        <end position="105"/>
    </location>
</feature>
<dbReference type="InterPro" id="IPR011333">
    <property type="entry name" value="SKP1/BTB/POZ_sf"/>
</dbReference>
<proteinExistence type="predicted"/>
<dbReference type="Pfam" id="PF00651">
    <property type="entry name" value="BTB"/>
    <property type="match status" value="1"/>
</dbReference>
<gene>
    <name evidence="2" type="ORF">SNAT2548_LOCUS21696</name>
</gene>
<evidence type="ECO:0000259" key="1">
    <source>
        <dbReference type="Pfam" id="PF00651"/>
    </source>
</evidence>
<dbReference type="AlphaFoldDB" id="A0A812QQ90"/>
<reference evidence="2" key="1">
    <citation type="submission" date="2021-02" db="EMBL/GenBank/DDBJ databases">
        <authorList>
            <person name="Dougan E. K."/>
            <person name="Rhodes N."/>
            <person name="Thang M."/>
            <person name="Chan C."/>
        </authorList>
    </citation>
    <scope>NUCLEOTIDE SEQUENCE</scope>
</reference>
<dbReference type="EMBL" id="CAJNDS010002260">
    <property type="protein sequence ID" value="CAE7398481.1"/>
    <property type="molecule type" value="Genomic_DNA"/>
</dbReference>
<comment type="caution">
    <text evidence="2">The sequence shown here is derived from an EMBL/GenBank/DDBJ whole genome shotgun (WGS) entry which is preliminary data.</text>
</comment>
<dbReference type="Proteomes" id="UP000604046">
    <property type="component" value="Unassembled WGS sequence"/>
</dbReference>
<dbReference type="SUPFAM" id="SSF54695">
    <property type="entry name" value="POZ domain"/>
    <property type="match status" value="1"/>
</dbReference>
<keyword evidence="3" id="KW-1185">Reference proteome</keyword>
<dbReference type="Gene3D" id="3.30.710.10">
    <property type="entry name" value="Potassium Channel Kv1.1, Chain A"/>
    <property type="match status" value="1"/>
</dbReference>
<evidence type="ECO:0000313" key="3">
    <source>
        <dbReference type="Proteomes" id="UP000604046"/>
    </source>
</evidence>